<dbReference type="GO" id="GO:0035091">
    <property type="term" value="F:phosphatidylinositol binding"/>
    <property type="evidence" value="ECO:0007669"/>
    <property type="project" value="InterPro"/>
</dbReference>
<dbReference type="SUPFAM" id="SSF64268">
    <property type="entry name" value="PX domain"/>
    <property type="match status" value="1"/>
</dbReference>
<dbReference type="HOGENOM" id="CLU_1762223_0_0_1"/>
<proteinExistence type="predicted"/>
<reference evidence="3" key="2">
    <citation type="submission" date="2024-10" db="UniProtKB">
        <authorList>
            <consortium name="EnsemblProtists"/>
        </authorList>
    </citation>
    <scope>IDENTIFICATION</scope>
</reference>
<dbReference type="InterPro" id="IPR001683">
    <property type="entry name" value="PX_dom"/>
</dbReference>
<dbReference type="RefSeq" id="XP_005763040.1">
    <property type="nucleotide sequence ID" value="XM_005762983.1"/>
</dbReference>
<sequence>MREDGRLKLHTVYRLAARVGPFESTTYRRFSDFVKLHAALKREMPHCRMPRSAQRMLDARLRPTAGPSPSALEKALGPKASKALGPLEKTLRPPGPEVRLRLLQRYCEDLVTLPELAQAEATLAFFWPSSALGDGALVAPDGSKAAMT</sequence>
<accession>A0A0D3IH76</accession>
<feature type="region of interest" description="Disordered" evidence="1">
    <location>
        <begin position="62"/>
        <end position="91"/>
    </location>
</feature>
<protein>
    <recommendedName>
        <fullName evidence="2">PX domain-containing protein</fullName>
    </recommendedName>
</protein>
<dbReference type="InterPro" id="IPR036871">
    <property type="entry name" value="PX_dom_sf"/>
</dbReference>
<dbReference type="PROSITE" id="PS50195">
    <property type="entry name" value="PX"/>
    <property type="match status" value="1"/>
</dbReference>
<dbReference type="KEGG" id="ehx:EMIHUDRAFT_452599"/>
<name>A0A0D3IH76_EMIH1</name>
<keyword evidence="4" id="KW-1185">Reference proteome</keyword>
<evidence type="ECO:0000313" key="4">
    <source>
        <dbReference type="Proteomes" id="UP000013827"/>
    </source>
</evidence>
<dbReference type="Pfam" id="PF00787">
    <property type="entry name" value="PX"/>
    <property type="match status" value="1"/>
</dbReference>
<reference evidence="4" key="1">
    <citation type="journal article" date="2013" name="Nature">
        <title>Pan genome of the phytoplankton Emiliania underpins its global distribution.</title>
        <authorList>
            <person name="Read B.A."/>
            <person name="Kegel J."/>
            <person name="Klute M.J."/>
            <person name="Kuo A."/>
            <person name="Lefebvre S.C."/>
            <person name="Maumus F."/>
            <person name="Mayer C."/>
            <person name="Miller J."/>
            <person name="Monier A."/>
            <person name="Salamov A."/>
            <person name="Young J."/>
            <person name="Aguilar M."/>
            <person name="Claverie J.M."/>
            <person name="Frickenhaus S."/>
            <person name="Gonzalez K."/>
            <person name="Herman E.K."/>
            <person name="Lin Y.C."/>
            <person name="Napier J."/>
            <person name="Ogata H."/>
            <person name="Sarno A.F."/>
            <person name="Shmutz J."/>
            <person name="Schroeder D."/>
            <person name="de Vargas C."/>
            <person name="Verret F."/>
            <person name="von Dassow P."/>
            <person name="Valentin K."/>
            <person name="Van de Peer Y."/>
            <person name="Wheeler G."/>
            <person name="Dacks J.B."/>
            <person name="Delwiche C.F."/>
            <person name="Dyhrman S.T."/>
            <person name="Glockner G."/>
            <person name="John U."/>
            <person name="Richards T."/>
            <person name="Worden A.Z."/>
            <person name="Zhang X."/>
            <person name="Grigoriev I.V."/>
            <person name="Allen A.E."/>
            <person name="Bidle K."/>
            <person name="Borodovsky M."/>
            <person name="Bowler C."/>
            <person name="Brownlee C."/>
            <person name="Cock J.M."/>
            <person name="Elias M."/>
            <person name="Gladyshev V.N."/>
            <person name="Groth M."/>
            <person name="Guda C."/>
            <person name="Hadaegh A."/>
            <person name="Iglesias-Rodriguez M.D."/>
            <person name="Jenkins J."/>
            <person name="Jones B.M."/>
            <person name="Lawson T."/>
            <person name="Leese F."/>
            <person name="Lindquist E."/>
            <person name="Lobanov A."/>
            <person name="Lomsadze A."/>
            <person name="Malik S.B."/>
            <person name="Marsh M.E."/>
            <person name="Mackinder L."/>
            <person name="Mock T."/>
            <person name="Mueller-Roeber B."/>
            <person name="Pagarete A."/>
            <person name="Parker M."/>
            <person name="Probert I."/>
            <person name="Quesneville H."/>
            <person name="Raines C."/>
            <person name="Rensing S.A."/>
            <person name="Riano-Pachon D.M."/>
            <person name="Richier S."/>
            <person name="Rokitta S."/>
            <person name="Shiraiwa Y."/>
            <person name="Soanes D.M."/>
            <person name="van der Giezen M."/>
            <person name="Wahlund T.M."/>
            <person name="Williams B."/>
            <person name="Wilson W."/>
            <person name="Wolfe G."/>
            <person name="Wurch L.L."/>
        </authorList>
    </citation>
    <scope>NUCLEOTIDE SEQUENCE</scope>
</reference>
<feature type="domain" description="PX" evidence="2">
    <location>
        <begin position="1"/>
        <end position="133"/>
    </location>
</feature>
<evidence type="ECO:0000313" key="3">
    <source>
        <dbReference type="EnsemblProtists" id="EOD10611"/>
    </source>
</evidence>
<dbReference type="EnsemblProtists" id="EOD10611">
    <property type="protein sequence ID" value="EOD10611"/>
    <property type="gene ID" value="EMIHUDRAFT_452599"/>
</dbReference>
<organism evidence="3 4">
    <name type="scientific">Emiliania huxleyi (strain CCMP1516)</name>
    <dbReference type="NCBI Taxonomy" id="280463"/>
    <lineage>
        <taxon>Eukaryota</taxon>
        <taxon>Haptista</taxon>
        <taxon>Haptophyta</taxon>
        <taxon>Prymnesiophyceae</taxon>
        <taxon>Isochrysidales</taxon>
        <taxon>Noelaerhabdaceae</taxon>
        <taxon>Emiliania</taxon>
    </lineage>
</organism>
<dbReference type="GeneID" id="17256845"/>
<dbReference type="AlphaFoldDB" id="A0A0D3IH76"/>
<dbReference type="Gene3D" id="3.30.1520.10">
    <property type="entry name" value="Phox-like domain"/>
    <property type="match status" value="1"/>
</dbReference>
<dbReference type="PaxDb" id="2903-EOD10611"/>
<dbReference type="Proteomes" id="UP000013827">
    <property type="component" value="Unassembled WGS sequence"/>
</dbReference>
<dbReference type="CDD" id="cd06093">
    <property type="entry name" value="PX_domain"/>
    <property type="match status" value="1"/>
</dbReference>
<evidence type="ECO:0000259" key="2">
    <source>
        <dbReference type="PROSITE" id="PS50195"/>
    </source>
</evidence>
<evidence type="ECO:0000256" key="1">
    <source>
        <dbReference type="SAM" id="MobiDB-lite"/>
    </source>
</evidence>